<evidence type="ECO:0000313" key="2">
    <source>
        <dbReference type="EMBL" id="MBV7258988.1"/>
    </source>
</evidence>
<dbReference type="RefSeq" id="WP_218404242.1">
    <property type="nucleotide sequence ID" value="NZ_JAGSPC010000001.1"/>
</dbReference>
<feature type="transmembrane region" description="Helical" evidence="1">
    <location>
        <begin position="112"/>
        <end position="130"/>
    </location>
</feature>
<keyword evidence="3" id="KW-1185">Reference proteome</keyword>
<proteinExistence type="predicted"/>
<reference evidence="2" key="1">
    <citation type="submission" date="2021-04" db="EMBL/GenBank/DDBJ databases">
        <authorList>
            <person name="Pira H."/>
            <person name="Risdian C."/>
            <person name="Wink J."/>
        </authorList>
    </citation>
    <scope>NUCLEOTIDE SEQUENCE</scope>
    <source>
        <strain evidence="2">WH158</strain>
    </source>
</reference>
<dbReference type="Proteomes" id="UP001138681">
    <property type="component" value="Unassembled WGS sequence"/>
</dbReference>
<evidence type="ECO:0000313" key="3">
    <source>
        <dbReference type="Proteomes" id="UP001138681"/>
    </source>
</evidence>
<name>A0A9X1F3T9_9SPHN</name>
<accession>A0A9X1F3T9</accession>
<feature type="transmembrane region" description="Helical" evidence="1">
    <location>
        <begin position="136"/>
        <end position="157"/>
    </location>
</feature>
<dbReference type="AlphaFoldDB" id="A0A9X1F3T9"/>
<gene>
    <name evidence="2" type="ORF">KCG46_05265</name>
</gene>
<evidence type="ECO:0000256" key="1">
    <source>
        <dbReference type="SAM" id="Phobius"/>
    </source>
</evidence>
<comment type="caution">
    <text evidence="2">The sequence shown here is derived from an EMBL/GenBank/DDBJ whole genome shotgun (WGS) entry which is preliminary data.</text>
</comment>
<protein>
    <submittedName>
        <fullName evidence="2">Uncharacterized protein</fullName>
    </submittedName>
</protein>
<organism evidence="2 3">
    <name type="scientific">Erythrobacter crassostreae</name>
    <dbReference type="NCBI Taxonomy" id="2828328"/>
    <lineage>
        <taxon>Bacteria</taxon>
        <taxon>Pseudomonadati</taxon>
        <taxon>Pseudomonadota</taxon>
        <taxon>Alphaproteobacteria</taxon>
        <taxon>Sphingomonadales</taxon>
        <taxon>Erythrobacteraceae</taxon>
        <taxon>Erythrobacter/Porphyrobacter group</taxon>
        <taxon>Erythrobacter</taxon>
    </lineage>
</organism>
<sequence>MKSEPDRLAIELIQHVDLLLGGESVGLDVEAEEYLLNDLMEHVVCSASAIRSVREHLRVSGPAPSNLKNRLPQVAKWVKDCCDDVVQELEGIEASNEGVTTVAMTVAGTGGAGTAAAVGGVMIGGAAGVAPVVSTLIATGGIAGPILFGGGIALYLLRKNKSARNKQIIAGAKRLSVAIANRDKPV</sequence>
<dbReference type="EMBL" id="JAGSPC010000001">
    <property type="protein sequence ID" value="MBV7258988.1"/>
    <property type="molecule type" value="Genomic_DNA"/>
</dbReference>
<keyword evidence="1" id="KW-1133">Transmembrane helix</keyword>
<keyword evidence="1" id="KW-0812">Transmembrane</keyword>
<keyword evidence="1" id="KW-0472">Membrane</keyword>